<organism evidence="1 2">
    <name type="scientific">Trametes sanguinea</name>
    <dbReference type="NCBI Taxonomy" id="158606"/>
    <lineage>
        <taxon>Eukaryota</taxon>
        <taxon>Fungi</taxon>
        <taxon>Dikarya</taxon>
        <taxon>Basidiomycota</taxon>
        <taxon>Agaricomycotina</taxon>
        <taxon>Agaricomycetes</taxon>
        <taxon>Polyporales</taxon>
        <taxon>Polyporaceae</taxon>
        <taxon>Trametes</taxon>
    </lineage>
</organism>
<dbReference type="Proteomes" id="UP001144978">
    <property type="component" value="Unassembled WGS sequence"/>
</dbReference>
<keyword evidence="2" id="KW-1185">Reference proteome</keyword>
<name>A0ACC1N6H7_9APHY</name>
<protein>
    <submittedName>
        <fullName evidence="1">Uncharacterized protein</fullName>
    </submittedName>
</protein>
<proteinExistence type="predicted"/>
<gene>
    <name evidence="1" type="ORF">NUW54_g11828</name>
</gene>
<evidence type="ECO:0000313" key="1">
    <source>
        <dbReference type="EMBL" id="KAJ2974847.1"/>
    </source>
</evidence>
<dbReference type="EMBL" id="JANSHE010004774">
    <property type="protein sequence ID" value="KAJ2974847.1"/>
    <property type="molecule type" value="Genomic_DNA"/>
</dbReference>
<comment type="caution">
    <text evidence="1">The sequence shown here is derived from an EMBL/GenBank/DDBJ whole genome shotgun (WGS) entry which is preliminary data.</text>
</comment>
<accession>A0ACC1N6H7</accession>
<evidence type="ECO:0000313" key="2">
    <source>
        <dbReference type="Proteomes" id="UP001144978"/>
    </source>
</evidence>
<reference evidence="1" key="1">
    <citation type="submission" date="2022-08" db="EMBL/GenBank/DDBJ databases">
        <title>Genome Sequence of Pycnoporus sanguineus.</title>
        <authorList>
            <person name="Buettner E."/>
        </authorList>
    </citation>
    <scope>NUCLEOTIDE SEQUENCE</scope>
    <source>
        <strain evidence="1">CG-C14</strain>
    </source>
</reference>
<sequence>MALLMASRATPSFRHTTHQMAYAIILDFPSFVALLALALVAGLYVKLFLLECSSPGHAPGRVLSNRQLFPGPAPTSSDTHEDGAAQEQAVNRVLVVARWCTESMLPPIDNSKAVALLLRRRVCQTADVNDELHDI</sequence>